<keyword evidence="14" id="KW-1185">Reference proteome</keyword>
<accession>A0A242K4W3</accession>
<dbReference type="InterPro" id="IPR003593">
    <property type="entry name" value="AAA+_ATPase"/>
</dbReference>
<evidence type="ECO:0000256" key="6">
    <source>
        <dbReference type="ARBA" id="ARBA00022967"/>
    </source>
</evidence>
<dbReference type="EMBL" id="CP147247">
    <property type="protein sequence ID" value="WYJ90397.1"/>
    <property type="molecule type" value="Genomic_DNA"/>
</dbReference>
<keyword evidence="2" id="KW-0813">Transport</keyword>
<evidence type="ECO:0000256" key="1">
    <source>
        <dbReference type="ARBA" id="ARBA00005417"/>
    </source>
</evidence>
<name>A0A242K4W3_9ENTE</name>
<sequence>MILFDKVSKYYDYKGTKKYAVKELDLSIPSQEIFGVIGESGSGKSTLLRLLSTLEKPDYGRVFIDNSDIFSGTKEELRQNRKKVGMIFQHFNLLYNRTALENVALPLKLAGSKNQEKAREALRFVKMEDKLTNYPKQLSGGEKQRVAIARALVNDPSLLLCDEPTSALDGQNAYEVMELLRRINQELGTTIILVSHELELIKQLCSRAAILEKGQLIETVSLAPLPKEQAFPSYYERVKERLK</sequence>
<dbReference type="SUPFAM" id="SSF52540">
    <property type="entry name" value="P-loop containing nucleoside triphosphate hydrolases"/>
    <property type="match status" value="1"/>
</dbReference>
<keyword evidence="7" id="KW-0029">Amino-acid transport</keyword>
<evidence type="ECO:0000256" key="5">
    <source>
        <dbReference type="ARBA" id="ARBA00022840"/>
    </source>
</evidence>
<dbReference type="Pfam" id="PF00005">
    <property type="entry name" value="ABC_tran"/>
    <property type="match status" value="1"/>
</dbReference>
<dbReference type="InterPro" id="IPR003439">
    <property type="entry name" value="ABC_transporter-like_ATP-bd"/>
</dbReference>
<dbReference type="Gene3D" id="3.40.50.300">
    <property type="entry name" value="P-loop containing nucleotide triphosphate hydrolases"/>
    <property type="match status" value="1"/>
</dbReference>
<gene>
    <name evidence="13" type="ORF">A5888_002154</name>
    <name evidence="12" type="ORF">A5888_002670</name>
</gene>
<dbReference type="Proteomes" id="UP000195141">
    <property type="component" value="Chromosome"/>
</dbReference>
<evidence type="ECO:0000256" key="9">
    <source>
        <dbReference type="ARBA" id="ARBA00049360"/>
    </source>
</evidence>
<dbReference type="PANTHER" id="PTHR43166">
    <property type="entry name" value="AMINO ACID IMPORT ATP-BINDING PROTEIN"/>
    <property type="match status" value="1"/>
</dbReference>
<dbReference type="PROSITE" id="PS00211">
    <property type="entry name" value="ABC_TRANSPORTER_1"/>
    <property type="match status" value="1"/>
</dbReference>
<dbReference type="GO" id="GO:0006865">
    <property type="term" value="P:amino acid transport"/>
    <property type="evidence" value="ECO:0007669"/>
    <property type="project" value="UniProtKB-KW"/>
</dbReference>
<evidence type="ECO:0000256" key="10">
    <source>
        <dbReference type="ARBA" id="ARBA00055994"/>
    </source>
</evidence>
<feature type="domain" description="ABC transporter" evidence="11">
    <location>
        <begin position="2"/>
        <end position="238"/>
    </location>
</feature>
<evidence type="ECO:0000313" key="12">
    <source>
        <dbReference type="EMBL" id="OTP14569.1"/>
    </source>
</evidence>
<comment type="function">
    <text evidence="10">Part of the ABC transporter FtsEX involved in cellular division. Has ATPase activity. Essential for cell division and viability.</text>
</comment>
<evidence type="ECO:0000256" key="2">
    <source>
        <dbReference type="ARBA" id="ARBA00022448"/>
    </source>
</evidence>
<dbReference type="FunFam" id="3.40.50.300:FF:000056">
    <property type="entry name" value="Cell division ATP-binding protein FtsE"/>
    <property type="match status" value="1"/>
</dbReference>
<evidence type="ECO:0000259" key="11">
    <source>
        <dbReference type="PROSITE" id="PS50893"/>
    </source>
</evidence>
<organism evidence="12">
    <name type="scientific">Candidatus Enterococcus clewellii</name>
    <dbReference type="NCBI Taxonomy" id="1834193"/>
    <lineage>
        <taxon>Bacteria</taxon>
        <taxon>Bacillati</taxon>
        <taxon>Bacillota</taxon>
        <taxon>Bacilli</taxon>
        <taxon>Lactobacillales</taxon>
        <taxon>Enterococcaceae</taxon>
        <taxon>Enterococcus</taxon>
    </lineage>
</organism>
<evidence type="ECO:0000256" key="4">
    <source>
        <dbReference type="ARBA" id="ARBA00022741"/>
    </source>
</evidence>
<dbReference type="RefSeq" id="WP_086349701.1">
    <property type="nucleotide sequence ID" value="NZ_CP147247.1"/>
</dbReference>
<protein>
    <submittedName>
        <fullName evidence="13">D-methionine transport system ATP-binding protein</fullName>
    </submittedName>
</protein>
<dbReference type="OrthoDB" id="9802264at2"/>
<dbReference type="PROSITE" id="PS50893">
    <property type="entry name" value="ABC_TRANSPORTER_2"/>
    <property type="match status" value="1"/>
</dbReference>
<evidence type="ECO:0000256" key="7">
    <source>
        <dbReference type="ARBA" id="ARBA00022970"/>
    </source>
</evidence>
<dbReference type="InterPro" id="IPR017871">
    <property type="entry name" value="ABC_transporter-like_CS"/>
</dbReference>
<evidence type="ECO:0000256" key="3">
    <source>
        <dbReference type="ARBA" id="ARBA00022475"/>
    </source>
</evidence>
<reference evidence="13" key="2">
    <citation type="submission" date="2017-05" db="EMBL/GenBank/DDBJ databases">
        <authorList>
            <consortium name="The Broad Institute Genomics Platform"/>
            <consortium name="The Broad Institute Genomic Center for Infectious Diseases"/>
            <person name="Earl A."/>
            <person name="Manson A."/>
            <person name="Schwartman J."/>
            <person name="Gilmore M."/>
            <person name="Abouelleil A."/>
            <person name="Cao P."/>
            <person name="Chapman S."/>
            <person name="Cusick C."/>
            <person name="Shea T."/>
            <person name="Young S."/>
            <person name="Neafsey D."/>
            <person name="Nusbaum C."/>
            <person name="Birren B."/>
        </authorList>
    </citation>
    <scope>NUCLEOTIDE SEQUENCE</scope>
    <source>
        <strain evidence="13">9E7_DIV0242</strain>
    </source>
</reference>
<dbReference type="PANTHER" id="PTHR43166:SF30">
    <property type="entry name" value="METHIONINE IMPORT ATP-BINDING PROTEIN METN"/>
    <property type="match status" value="1"/>
</dbReference>
<evidence type="ECO:0000256" key="8">
    <source>
        <dbReference type="ARBA" id="ARBA00023136"/>
    </source>
</evidence>
<comment type="similarity">
    <text evidence="1">Belongs to the ABC transporter superfamily.</text>
</comment>
<dbReference type="GO" id="GO:0005886">
    <property type="term" value="C:plasma membrane"/>
    <property type="evidence" value="ECO:0007669"/>
    <property type="project" value="UniProtKB-ARBA"/>
</dbReference>
<dbReference type="AlphaFoldDB" id="A0A242K4W3"/>
<evidence type="ECO:0000313" key="13">
    <source>
        <dbReference type="EMBL" id="WYJ90397.1"/>
    </source>
</evidence>
<keyword evidence="4" id="KW-0547">Nucleotide-binding</keyword>
<dbReference type="InterPro" id="IPR027417">
    <property type="entry name" value="P-loop_NTPase"/>
</dbReference>
<proteinExistence type="inferred from homology"/>
<dbReference type="GO" id="GO:0016887">
    <property type="term" value="F:ATP hydrolysis activity"/>
    <property type="evidence" value="ECO:0007669"/>
    <property type="project" value="InterPro"/>
</dbReference>
<evidence type="ECO:0000313" key="14">
    <source>
        <dbReference type="Proteomes" id="UP000195141"/>
    </source>
</evidence>
<keyword evidence="8" id="KW-0472">Membrane</keyword>
<dbReference type="SMART" id="SM00382">
    <property type="entry name" value="AAA"/>
    <property type="match status" value="1"/>
</dbReference>
<keyword evidence="3" id="KW-1003">Cell membrane</keyword>
<dbReference type="EMBL" id="NGMM01000004">
    <property type="protein sequence ID" value="OTP14569.1"/>
    <property type="molecule type" value="Genomic_DNA"/>
</dbReference>
<dbReference type="GO" id="GO:0005524">
    <property type="term" value="F:ATP binding"/>
    <property type="evidence" value="ECO:0007669"/>
    <property type="project" value="UniProtKB-KW"/>
</dbReference>
<reference evidence="12" key="1">
    <citation type="submission" date="2017-05" db="EMBL/GenBank/DDBJ databases">
        <title>The Genome Sequence of Enterococcus sp. 9E7_DIV0242.</title>
        <authorList>
            <consortium name="The Broad Institute Genomics Platform"/>
            <consortium name="The Broad Institute Genomic Center for Infectious Diseases"/>
            <person name="Earl A."/>
            <person name="Manson A."/>
            <person name="Schwartman J."/>
            <person name="Gilmore M."/>
            <person name="Abouelleil A."/>
            <person name="Cao P."/>
            <person name="Chapman S."/>
            <person name="Cusick C."/>
            <person name="Shea T."/>
            <person name="Young S."/>
            <person name="Neafsey D."/>
            <person name="Nusbaum C."/>
            <person name="Birren B."/>
        </authorList>
    </citation>
    <scope>NUCLEOTIDE SEQUENCE [LARGE SCALE GENOMIC DNA]</scope>
    <source>
        <strain evidence="12">9E7_DIV0242</strain>
    </source>
</reference>
<comment type="catalytic activity">
    <reaction evidence="9">
        <text>ATP + H2O = ADP + phosphate + H(+)</text>
        <dbReference type="Rhea" id="RHEA:13065"/>
        <dbReference type="ChEBI" id="CHEBI:15377"/>
        <dbReference type="ChEBI" id="CHEBI:15378"/>
        <dbReference type="ChEBI" id="CHEBI:30616"/>
        <dbReference type="ChEBI" id="CHEBI:43474"/>
        <dbReference type="ChEBI" id="CHEBI:456216"/>
    </reaction>
</comment>
<dbReference type="InterPro" id="IPR050086">
    <property type="entry name" value="MetN_ABC_transporter-like"/>
</dbReference>
<keyword evidence="5 13" id="KW-0067">ATP-binding</keyword>
<reference evidence="13" key="3">
    <citation type="submission" date="2024-03" db="EMBL/GenBank/DDBJ databases">
        <title>The Genome Sequence of Enterococcus sp. DIV0242b.</title>
        <authorList>
            <consortium name="The Broad Institute Genomics Platform"/>
            <consortium name="The Broad Institute Microbial Omics Core"/>
            <consortium name="The Broad Institute Genomic Center for Infectious Diseases"/>
            <person name="Earl A."/>
            <person name="Manson A."/>
            <person name="Gilmore M."/>
            <person name="Schwartman J."/>
            <person name="Shea T."/>
            <person name="Abouelleil A."/>
            <person name="Cao P."/>
            <person name="Chapman S."/>
            <person name="Cusick C."/>
            <person name="Young S."/>
            <person name="Neafsey D."/>
            <person name="Nusbaum C."/>
            <person name="Birren B."/>
        </authorList>
    </citation>
    <scope>NUCLEOTIDE SEQUENCE</scope>
    <source>
        <strain evidence="13">9E7_DIV0242</strain>
    </source>
</reference>
<keyword evidence="6" id="KW-1278">Translocase</keyword>